<dbReference type="RefSeq" id="WP_193439179.1">
    <property type="nucleotide sequence ID" value="NZ_CP063145.1"/>
</dbReference>
<dbReference type="KEGG" id="civ:IMZ16_05320"/>
<dbReference type="Proteomes" id="UP000593605">
    <property type="component" value="Chromosome"/>
</dbReference>
<gene>
    <name evidence="1" type="ORF">IMZ16_05320</name>
</gene>
<protein>
    <submittedName>
        <fullName evidence="1">Uncharacterized protein</fullName>
    </submittedName>
</protein>
<sequence length="87" mass="10088">MEDEKGYYKFELSNFKDVSKQRSLIAMESRLFNGTSATKQQYLSAKNNYIDNMGEELRRSGIIIGNDALKNAQNRERKKNNPIELKP</sequence>
<organism evidence="1 2">
    <name type="scientific">Cruoricaptor ignavus</name>
    <dbReference type="NCBI Taxonomy" id="1118202"/>
    <lineage>
        <taxon>Bacteria</taxon>
        <taxon>Pseudomonadati</taxon>
        <taxon>Bacteroidota</taxon>
        <taxon>Flavobacteriia</taxon>
        <taxon>Flavobacteriales</taxon>
        <taxon>Weeksellaceae</taxon>
        <taxon>Cruoricaptor</taxon>
    </lineage>
</organism>
<evidence type="ECO:0000313" key="2">
    <source>
        <dbReference type="Proteomes" id="UP000593605"/>
    </source>
</evidence>
<reference evidence="1 2" key="1">
    <citation type="submission" date="2020-10" db="EMBL/GenBank/DDBJ databases">
        <title>Complete genome of Cruoricapor ignavus strain M1214 isolated from the blood culture of a febrile patient.</title>
        <authorList>
            <person name="Guglielmino C.J.D."/>
        </authorList>
    </citation>
    <scope>NUCLEOTIDE SEQUENCE [LARGE SCALE GENOMIC DNA]</scope>
    <source>
        <strain evidence="1 2">M1214</strain>
    </source>
</reference>
<dbReference type="EMBL" id="CP063145">
    <property type="protein sequence ID" value="QOR72970.1"/>
    <property type="molecule type" value="Genomic_DNA"/>
</dbReference>
<dbReference type="AlphaFoldDB" id="A0A7M1SZG4"/>
<accession>A0A7M1SZG4</accession>
<name>A0A7M1SZG4_9FLAO</name>
<proteinExistence type="predicted"/>
<evidence type="ECO:0000313" key="1">
    <source>
        <dbReference type="EMBL" id="QOR72970.1"/>
    </source>
</evidence>